<reference evidence="3 4" key="1">
    <citation type="journal article" date="2019" name="Environ. Microbiol.">
        <title>Genomics insights into ecotype formation of ammonia-oxidizing archaea in the deep ocean.</title>
        <authorList>
            <person name="Wang Y."/>
            <person name="Huang J.M."/>
            <person name="Cui G.J."/>
            <person name="Nunoura T."/>
            <person name="Takaki Y."/>
            <person name="Li W.L."/>
            <person name="Li J."/>
            <person name="Gao Z.M."/>
            <person name="Takai K."/>
            <person name="Zhang A.Q."/>
            <person name="Stepanauskas R."/>
        </authorList>
    </citation>
    <scope>NUCLEOTIDE SEQUENCE [LARGE SCALE GENOMIC DNA]</scope>
    <source>
        <strain evidence="3 4">D1b</strain>
    </source>
</reference>
<evidence type="ECO:0000259" key="2">
    <source>
        <dbReference type="Pfam" id="PF12205"/>
    </source>
</evidence>
<dbReference type="Pfam" id="PF12205">
    <property type="entry name" value="GIT1_C"/>
    <property type="match status" value="1"/>
</dbReference>
<comment type="caution">
    <text evidence="3">The sequence shown here is derived from an EMBL/GenBank/DDBJ whole genome shotgun (WGS) entry which is preliminary data.</text>
</comment>
<protein>
    <recommendedName>
        <fullName evidence="2">ARF GTPase-activating protein GIT1 C-terminal domain-containing protein</fullName>
    </recommendedName>
</protein>
<dbReference type="EMBL" id="JACASZ010000001">
    <property type="protein sequence ID" value="NWJ76930.1"/>
    <property type="molecule type" value="Genomic_DNA"/>
</dbReference>
<feature type="domain" description="ARF GTPase-activating protein GIT1 C-terminal" evidence="2">
    <location>
        <begin position="13"/>
        <end position="101"/>
    </location>
</feature>
<feature type="region of interest" description="Disordered" evidence="1">
    <location>
        <begin position="81"/>
        <end position="111"/>
    </location>
</feature>
<feature type="compositionally biased region" description="Basic and acidic residues" evidence="1">
    <location>
        <begin position="81"/>
        <end position="93"/>
    </location>
</feature>
<evidence type="ECO:0000256" key="1">
    <source>
        <dbReference type="SAM" id="MobiDB-lite"/>
    </source>
</evidence>
<accession>A0A7K4N0X0</accession>
<feature type="compositionally biased region" description="Basic residues" evidence="1">
    <location>
        <begin position="94"/>
        <end position="111"/>
    </location>
</feature>
<sequence>MITKEIDINGEKFLLTLTDQIINQVNNLKSLYNAAYEDPESFEQISAEISSTIQEISNAVEPKPGDNHLDNLIQQVIKTVDDKTEETNKQLKDKPKKKKSKKKNKKTKSKK</sequence>
<gene>
    <name evidence="3" type="ORF">HX865_00210</name>
</gene>
<evidence type="ECO:0000313" key="3">
    <source>
        <dbReference type="EMBL" id="NWJ76930.1"/>
    </source>
</evidence>
<name>A0A7K4N0X0_9ARCH</name>
<proteinExistence type="predicted"/>
<organism evidence="3 4">
    <name type="scientific">Marine Group I thaumarchaeote</name>
    <dbReference type="NCBI Taxonomy" id="2511932"/>
    <lineage>
        <taxon>Archaea</taxon>
        <taxon>Nitrososphaerota</taxon>
        <taxon>Marine Group I</taxon>
    </lineage>
</organism>
<dbReference type="Proteomes" id="UP000527815">
    <property type="component" value="Unassembled WGS sequence"/>
</dbReference>
<evidence type="ECO:0000313" key="4">
    <source>
        <dbReference type="Proteomes" id="UP000527815"/>
    </source>
</evidence>
<dbReference type="AlphaFoldDB" id="A0A7K4N0X0"/>
<dbReference type="InterPro" id="IPR022018">
    <property type="entry name" value="GIT1_C"/>
</dbReference>